<reference evidence="1" key="2">
    <citation type="submission" date="2016-06" db="EMBL/GenBank/DDBJ databases">
        <title>The genome of a short-lived fish provides insights into sex chromosome evolution and the genetic control of aging.</title>
        <authorList>
            <person name="Reichwald K."/>
            <person name="Felder M."/>
            <person name="Petzold A."/>
            <person name="Koch P."/>
            <person name="Groth M."/>
            <person name="Platzer M."/>
        </authorList>
    </citation>
    <scope>NUCLEOTIDE SEQUENCE</scope>
    <source>
        <tissue evidence="1">Brain</tissue>
    </source>
</reference>
<dbReference type="CDD" id="cd00303">
    <property type="entry name" value="retropepsin_like"/>
    <property type="match status" value="1"/>
</dbReference>
<dbReference type="SUPFAM" id="SSF50630">
    <property type="entry name" value="Acid proteases"/>
    <property type="match status" value="1"/>
</dbReference>
<gene>
    <name evidence="1" type="primary">CU459095.1</name>
</gene>
<feature type="non-terminal residue" evidence="1">
    <location>
        <position position="1"/>
    </location>
</feature>
<protein>
    <submittedName>
        <fullName evidence="1">Uncharacterized protein</fullName>
    </submittedName>
</protein>
<name>A0A1A8LUP4_9TELE</name>
<reference evidence="1" key="1">
    <citation type="submission" date="2016-05" db="EMBL/GenBank/DDBJ databases">
        <authorList>
            <person name="Lavstsen T."/>
            <person name="Jespersen J.S."/>
        </authorList>
    </citation>
    <scope>NUCLEOTIDE SEQUENCE</scope>
    <source>
        <tissue evidence="1">Brain</tissue>
    </source>
</reference>
<accession>A0A1A8LUP4</accession>
<dbReference type="EMBL" id="HAEF01009004">
    <property type="protein sequence ID" value="SBR47679.1"/>
    <property type="molecule type" value="Transcribed_RNA"/>
</dbReference>
<dbReference type="AlphaFoldDB" id="A0A1A8LUP4"/>
<sequence>FFNSEQFTLEALVDSGREQSLMDPDLVKRWKIPTVRLPTPLSVSSLDDRNLSTIAHQTIPLQLRVSGNHTEQIEFFVFPSPQSLVVLGHSWLELHNPQLDWSRNQITGWSPNCSQNCLRSVSPSRCHPTPLEEE</sequence>
<dbReference type="Pfam" id="PF13975">
    <property type="entry name" value="gag-asp_proteas"/>
    <property type="match status" value="1"/>
</dbReference>
<proteinExistence type="predicted"/>
<dbReference type="InterPro" id="IPR032567">
    <property type="entry name" value="RTL1-rel"/>
</dbReference>
<dbReference type="PANTHER" id="PTHR15503">
    <property type="entry name" value="LDOC1 RELATED"/>
    <property type="match status" value="1"/>
</dbReference>
<dbReference type="Gene3D" id="2.40.70.10">
    <property type="entry name" value="Acid Proteases"/>
    <property type="match status" value="1"/>
</dbReference>
<dbReference type="PANTHER" id="PTHR15503:SF36">
    <property type="entry name" value="RETROTRANSPOSON GAG-LIKE PROTEIN 5"/>
    <property type="match status" value="1"/>
</dbReference>
<organism evidence="1">
    <name type="scientific">Nothobranchius pienaari</name>
    <dbReference type="NCBI Taxonomy" id="704102"/>
    <lineage>
        <taxon>Eukaryota</taxon>
        <taxon>Metazoa</taxon>
        <taxon>Chordata</taxon>
        <taxon>Craniata</taxon>
        <taxon>Vertebrata</taxon>
        <taxon>Euteleostomi</taxon>
        <taxon>Actinopterygii</taxon>
        <taxon>Neopterygii</taxon>
        <taxon>Teleostei</taxon>
        <taxon>Neoteleostei</taxon>
        <taxon>Acanthomorphata</taxon>
        <taxon>Ovalentaria</taxon>
        <taxon>Atherinomorphae</taxon>
        <taxon>Cyprinodontiformes</taxon>
        <taxon>Nothobranchiidae</taxon>
        <taxon>Nothobranchius</taxon>
    </lineage>
</organism>
<evidence type="ECO:0000313" key="1">
    <source>
        <dbReference type="EMBL" id="SBR47679.1"/>
    </source>
</evidence>
<dbReference type="InterPro" id="IPR021109">
    <property type="entry name" value="Peptidase_aspartic_dom_sf"/>
</dbReference>
<feature type="non-terminal residue" evidence="1">
    <location>
        <position position="134"/>
    </location>
</feature>